<evidence type="ECO:0000313" key="10">
    <source>
        <dbReference type="Proteomes" id="UP000649328"/>
    </source>
</evidence>
<evidence type="ECO:0000256" key="7">
    <source>
        <dbReference type="ARBA" id="ARBA00023136"/>
    </source>
</evidence>
<feature type="transmembrane region" description="Helical" evidence="8">
    <location>
        <begin position="70"/>
        <end position="89"/>
    </location>
</feature>
<keyword evidence="5 8" id="KW-0812">Transmembrane</keyword>
<sequence length="347" mass="38553">MGCFVMGYTTLITFLHGVLGRRWIIGVWVLWWIVVFGSFYTSIVTFYFSLMAKHRKSKNIIEHASLSMQYLLPVVTLTVAASLGGIITADLPATRDKIATMVVSLVMWAIAMLLASIIVTINFWRIFVHKIPHSGQVLTMFLPIGFVGQGAYAILLFAQNSLELLLSHHSVVANSAYVSFLGQTARKNDVATTDLALIMSTAIMVVCALVAFMLMAFGFLLTVFAYMALFSKMAPFAKKRNHAFLYSTQSSLRLKRIFVGLMRFQRGFWLMTFPIGTMSLATHHFYSLYHGFSAFRVVATIYAMLVIITTLGCLVGVVYRGVTICTRAIDRGEKAGIGKVEATQESV</sequence>
<evidence type="ECO:0000256" key="5">
    <source>
        <dbReference type="ARBA" id="ARBA00022692"/>
    </source>
</evidence>
<comment type="similarity">
    <text evidence="2">Belongs to the tellurite-resistance/dicarboxylate transporter (TDT) family.</text>
</comment>
<evidence type="ECO:0000256" key="6">
    <source>
        <dbReference type="ARBA" id="ARBA00022989"/>
    </source>
</evidence>
<comment type="subcellular location">
    <subcellularLocation>
        <location evidence="1">Cell membrane</location>
        <topology evidence="1">Multi-pass membrane protein</topology>
    </subcellularLocation>
</comment>
<evidence type="ECO:0000256" key="2">
    <source>
        <dbReference type="ARBA" id="ARBA00008566"/>
    </source>
</evidence>
<name>A0A8H7GT02_9ASCO</name>
<keyword evidence="6 8" id="KW-1133">Transmembrane helix</keyword>
<dbReference type="InterPro" id="IPR051629">
    <property type="entry name" value="Sulfite_efflux_TDT"/>
</dbReference>
<dbReference type="Gene3D" id="1.50.10.150">
    <property type="entry name" value="Voltage-dependent anion channel"/>
    <property type="match status" value="1"/>
</dbReference>
<evidence type="ECO:0008006" key="11">
    <source>
        <dbReference type="Google" id="ProtNLM"/>
    </source>
</evidence>
<evidence type="ECO:0000256" key="8">
    <source>
        <dbReference type="SAM" id="Phobius"/>
    </source>
</evidence>
<accession>A0A8H7GT02</accession>
<feature type="transmembrane region" description="Helical" evidence="8">
    <location>
        <begin position="268"/>
        <end position="289"/>
    </location>
</feature>
<gene>
    <name evidence="9" type="ORF">HF325_002404</name>
</gene>
<keyword evidence="7 8" id="KW-0472">Membrane</keyword>
<dbReference type="OrthoDB" id="1099at2759"/>
<dbReference type="Proteomes" id="UP000649328">
    <property type="component" value="Unassembled WGS sequence"/>
</dbReference>
<evidence type="ECO:0000256" key="4">
    <source>
        <dbReference type="ARBA" id="ARBA00022475"/>
    </source>
</evidence>
<organism evidence="9 10">
    <name type="scientific">Metschnikowia pulcherrima</name>
    <dbReference type="NCBI Taxonomy" id="27326"/>
    <lineage>
        <taxon>Eukaryota</taxon>
        <taxon>Fungi</taxon>
        <taxon>Dikarya</taxon>
        <taxon>Ascomycota</taxon>
        <taxon>Saccharomycotina</taxon>
        <taxon>Pichiomycetes</taxon>
        <taxon>Metschnikowiaceae</taxon>
        <taxon>Metschnikowia</taxon>
    </lineage>
</organism>
<keyword evidence="10" id="KW-1185">Reference proteome</keyword>
<dbReference type="InterPro" id="IPR038665">
    <property type="entry name" value="Voltage-dep_anion_channel_sf"/>
</dbReference>
<feature type="transmembrane region" description="Helical" evidence="8">
    <location>
        <begin position="101"/>
        <end position="125"/>
    </location>
</feature>
<dbReference type="PANTHER" id="PTHR31686:SF1">
    <property type="entry name" value="SULFITE EFFLUX PUMP SSU1"/>
    <property type="match status" value="1"/>
</dbReference>
<evidence type="ECO:0000313" key="9">
    <source>
        <dbReference type="EMBL" id="KAF8003159.1"/>
    </source>
</evidence>
<keyword evidence="3" id="KW-0813">Transport</keyword>
<dbReference type="AlphaFoldDB" id="A0A8H7GT02"/>
<evidence type="ECO:0000256" key="3">
    <source>
        <dbReference type="ARBA" id="ARBA00022448"/>
    </source>
</evidence>
<feature type="transmembrane region" description="Helical" evidence="8">
    <location>
        <begin position="197"/>
        <end position="230"/>
    </location>
</feature>
<keyword evidence="4" id="KW-1003">Cell membrane</keyword>
<dbReference type="Pfam" id="PF03595">
    <property type="entry name" value="SLAC1"/>
    <property type="match status" value="1"/>
</dbReference>
<dbReference type="PANTHER" id="PTHR31686">
    <property type="match status" value="1"/>
</dbReference>
<dbReference type="EMBL" id="JACBPP010000003">
    <property type="protein sequence ID" value="KAF8003159.1"/>
    <property type="molecule type" value="Genomic_DNA"/>
</dbReference>
<protein>
    <recommendedName>
        <fullName evidence="11">Sulfite efflux pump SSU1</fullName>
    </recommendedName>
</protein>
<feature type="transmembrane region" description="Helical" evidence="8">
    <location>
        <begin position="137"/>
        <end position="158"/>
    </location>
</feature>
<feature type="transmembrane region" description="Helical" evidence="8">
    <location>
        <begin position="301"/>
        <end position="322"/>
    </location>
</feature>
<dbReference type="GO" id="GO:0000319">
    <property type="term" value="F:sulfite transmembrane transporter activity"/>
    <property type="evidence" value="ECO:0007669"/>
    <property type="project" value="TreeGrafter"/>
</dbReference>
<dbReference type="GO" id="GO:0005886">
    <property type="term" value="C:plasma membrane"/>
    <property type="evidence" value="ECO:0007669"/>
    <property type="project" value="UniProtKB-SubCell"/>
</dbReference>
<proteinExistence type="inferred from homology"/>
<evidence type="ECO:0000256" key="1">
    <source>
        <dbReference type="ARBA" id="ARBA00004651"/>
    </source>
</evidence>
<feature type="transmembrane region" description="Helical" evidence="8">
    <location>
        <begin position="30"/>
        <end position="50"/>
    </location>
</feature>
<reference evidence="9" key="1">
    <citation type="submission" date="2020-10" db="EMBL/GenBank/DDBJ databases">
        <title>The Whole-Genome Sequence of Metschnikowia persimmonesis, a Novel Endophytic Yeast Species Isolated from Medicinal Plant Diospyros kaki Thumb.</title>
        <authorList>
            <person name="Rahmat E."/>
            <person name="Kang Y."/>
        </authorList>
    </citation>
    <scope>NUCLEOTIDE SEQUENCE</scope>
    <source>
        <strain evidence="9">KIOM G15050</strain>
    </source>
</reference>
<dbReference type="InterPro" id="IPR004695">
    <property type="entry name" value="SLAC1/Mae1/Ssu1/TehA"/>
</dbReference>
<comment type="caution">
    <text evidence="9">The sequence shown here is derived from an EMBL/GenBank/DDBJ whole genome shotgun (WGS) entry which is preliminary data.</text>
</comment>